<evidence type="ECO:0000313" key="2">
    <source>
        <dbReference type="EMBL" id="MFI7443086.1"/>
    </source>
</evidence>
<accession>A0ABW8A8H5</accession>
<dbReference type="RefSeq" id="WP_397023151.1">
    <property type="nucleotide sequence ID" value="NZ_JBITMB010000005.1"/>
</dbReference>
<evidence type="ECO:0000313" key="3">
    <source>
        <dbReference type="Proteomes" id="UP001612928"/>
    </source>
</evidence>
<dbReference type="SUPFAM" id="SSF54593">
    <property type="entry name" value="Glyoxalase/Bleomycin resistance protein/Dihydroxybiphenyl dioxygenase"/>
    <property type="match status" value="1"/>
</dbReference>
<evidence type="ECO:0000259" key="1">
    <source>
        <dbReference type="Pfam" id="PF13468"/>
    </source>
</evidence>
<organism evidence="2 3">
    <name type="scientific">Nonomuraea indica</name>
    <dbReference type="NCBI Taxonomy" id="1581193"/>
    <lineage>
        <taxon>Bacteria</taxon>
        <taxon>Bacillati</taxon>
        <taxon>Actinomycetota</taxon>
        <taxon>Actinomycetes</taxon>
        <taxon>Streptosporangiales</taxon>
        <taxon>Streptosporangiaceae</taxon>
        <taxon>Nonomuraea</taxon>
    </lineage>
</organism>
<comment type="caution">
    <text evidence="2">The sequence shown here is derived from an EMBL/GenBank/DDBJ whole genome shotgun (WGS) entry which is preliminary data.</text>
</comment>
<feature type="domain" description="Glyoxalase-like" evidence="1">
    <location>
        <begin position="7"/>
        <end position="220"/>
    </location>
</feature>
<sequence>MADINGLHHVGHVVRDLGQAMDRYRRLGFTVAAPAFPVLPRVAGGAAEPFGVANTHVYFPGDFIELVAVIDDPGDLPGEARPIPLRVPDDKLPGLTAAVRATAANITSFLQRFEGLHIVIADTPDLDGVAARLTAAGVGHGGVHAIQRPVETGAGTVMEPARYLEISGPGRPVGRVPEGRIGFAENAPVEANEDGRHADHPNGATGLVECLLCVADTALPEVEQRYGAYFGQARAGEVTRFDRAAVTVVPASALADLLPGERPPALPAFVAYTVSVRDVGGTERLLRDNDVPIARTGSGELFVPADAALGTAIIFRQDDHSNRAASSRH</sequence>
<dbReference type="EMBL" id="JBITMB010000005">
    <property type="protein sequence ID" value="MFI7443086.1"/>
    <property type="molecule type" value="Genomic_DNA"/>
</dbReference>
<name>A0ABW8A8H5_9ACTN</name>
<dbReference type="Pfam" id="PF13468">
    <property type="entry name" value="Glyoxalase_3"/>
    <property type="match status" value="1"/>
</dbReference>
<gene>
    <name evidence="2" type="ORF">ACIBP5_24205</name>
</gene>
<dbReference type="Proteomes" id="UP001612928">
    <property type="component" value="Unassembled WGS sequence"/>
</dbReference>
<dbReference type="Gene3D" id="3.10.180.10">
    <property type="entry name" value="2,3-Dihydroxybiphenyl 1,2-Dioxygenase, domain 1"/>
    <property type="match status" value="1"/>
</dbReference>
<protein>
    <submittedName>
        <fullName evidence="2">VOC family protein</fullName>
    </submittedName>
</protein>
<dbReference type="InterPro" id="IPR025870">
    <property type="entry name" value="Glyoxalase-like_dom"/>
</dbReference>
<reference evidence="2 3" key="1">
    <citation type="submission" date="2024-10" db="EMBL/GenBank/DDBJ databases">
        <title>The Natural Products Discovery Center: Release of the First 8490 Sequenced Strains for Exploring Actinobacteria Biosynthetic Diversity.</title>
        <authorList>
            <person name="Kalkreuter E."/>
            <person name="Kautsar S.A."/>
            <person name="Yang D."/>
            <person name="Bader C.D."/>
            <person name="Teijaro C.N."/>
            <person name="Fluegel L."/>
            <person name="Davis C.M."/>
            <person name="Simpson J.R."/>
            <person name="Lauterbach L."/>
            <person name="Steele A.D."/>
            <person name="Gui C."/>
            <person name="Meng S."/>
            <person name="Li G."/>
            <person name="Viehrig K."/>
            <person name="Ye F."/>
            <person name="Su P."/>
            <person name="Kiefer A.F."/>
            <person name="Nichols A."/>
            <person name="Cepeda A.J."/>
            <person name="Yan W."/>
            <person name="Fan B."/>
            <person name="Jiang Y."/>
            <person name="Adhikari A."/>
            <person name="Zheng C.-J."/>
            <person name="Schuster L."/>
            <person name="Cowan T.M."/>
            <person name="Smanski M.J."/>
            <person name="Chevrette M.G."/>
            <person name="De Carvalho L.P.S."/>
            <person name="Shen B."/>
        </authorList>
    </citation>
    <scope>NUCLEOTIDE SEQUENCE [LARGE SCALE GENOMIC DNA]</scope>
    <source>
        <strain evidence="2 3">NPDC049503</strain>
    </source>
</reference>
<keyword evidence="3" id="KW-1185">Reference proteome</keyword>
<dbReference type="InterPro" id="IPR029068">
    <property type="entry name" value="Glyas_Bleomycin-R_OHBP_Dase"/>
</dbReference>
<proteinExistence type="predicted"/>